<organism evidence="2 3">
    <name type="scientific">Gigaspora margarita</name>
    <dbReference type="NCBI Taxonomy" id="4874"/>
    <lineage>
        <taxon>Eukaryota</taxon>
        <taxon>Fungi</taxon>
        <taxon>Fungi incertae sedis</taxon>
        <taxon>Mucoromycota</taxon>
        <taxon>Glomeromycotina</taxon>
        <taxon>Glomeromycetes</taxon>
        <taxon>Diversisporales</taxon>
        <taxon>Gigasporaceae</taxon>
        <taxon>Gigaspora</taxon>
    </lineage>
</organism>
<protein>
    <submittedName>
        <fullName evidence="2">Translation protein</fullName>
    </submittedName>
</protein>
<dbReference type="InterPro" id="IPR009000">
    <property type="entry name" value="Transl_B-barrel_sf"/>
</dbReference>
<feature type="region of interest" description="Disordered" evidence="1">
    <location>
        <begin position="1"/>
        <end position="47"/>
    </location>
</feature>
<dbReference type="Proteomes" id="UP000439903">
    <property type="component" value="Unassembled WGS sequence"/>
</dbReference>
<dbReference type="GO" id="GO:0003735">
    <property type="term" value="F:structural constituent of ribosome"/>
    <property type="evidence" value="ECO:0007669"/>
    <property type="project" value="InterPro"/>
</dbReference>
<dbReference type="GO" id="GO:0006412">
    <property type="term" value="P:translation"/>
    <property type="evidence" value="ECO:0007669"/>
    <property type="project" value="InterPro"/>
</dbReference>
<gene>
    <name evidence="2" type="ORF">F8M41_003161</name>
</gene>
<dbReference type="SUPFAM" id="SSF50447">
    <property type="entry name" value="Translation proteins"/>
    <property type="match status" value="1"/>
</dbReference>
<dbReference type="PANTHER" id="PTHR11229:SF8">
    <property type="entry name" value="LARGE RIBOSOMAL SUBUNIT PROTEIN UL3M"/>
    <property type="match status" value="1"/>
</dbReference>
<dbReference type="AlphaFoldDB" id="A0A8H3XBP7"/>
<dbReference type="EMBL" id="WTPW01001275">
    <property type="protein sequence ID" value="KAF0445471.1"/>
    <property type="molecule type" value="Genomic_DNA"/>
</dbReference>
<dbReference type="OrthoDB" id="274683at2759"/>
<reference evidence="2 3" key="1">
    <citation type="journal article" date="2019" name="Environ. Microbiol.">
        <title>At the nexus of three kingdoms: the genome of the mycorrhizal fungus Gigaspora margarita provides insights into plant, endobacterial and fungal interactions.</title>
        <authorList>
            <person name="Venice F."/>
            <person name="Ghignone S."/>
            <person name="Salvioli di Fossalunga A."/>
            <person name="Amselem J."/>
            <person name="Novero M."/>
            <person name="Xianan X."/>
            <person name="Sedzielewska Toro K."/>
            <person name="Morin E."/>
            <person name="Lipzen A."/>
            <person name="Grigoriev I.V."/>
            <person name="Henrissat B."/>
            <person name="Martin F.M."/>
            <person name="Bonfante P."/>
        </authorList>
    </citation>
    <scope>NUCLEOTIDE SEQUENCE [LARGE SCALE GENOMIC DNA]</scope>
    <source>
        <strain evidence="2 3">BEG34</strain>
    </source>
</reference>
<dbReference type="Gene3D" id="2.40.30.10">
    <property type="entry name" value="Translation factors"/>
    <property type="match status" value="1"/>
</dbReference>
<accession>A0A8H3XBP7</accession>
<dbReference type="InterPro" id="IPR019927">
    <property type="entry name" value="Ribosomal_uL3_bac/org-type"/>
</dbReference>
<comment type="caution">
    <text evidence="2">The sequence shown here is derived from an EMBL/GenBank/DDBJ whole genome shotgun (WGS) entry which is preliminary data.</text>
</comment>
<evidence type="ECO:0000256" key="1">
    <source>
        <dbReference type="SAM" id="MobiDB-lite"/>
    </source>
</evidence>
<dbReference type="PANTHER" id="PTHR11229">
    <property type="entry name" value="50S RIBOSOMAL PROTEIN L3"/>
    <property type="match status" value="1"/>
</dbReference>
<sequence>MKQWGFKGLSVSHGTSKSHRSDGSTGQNQSPGKGFKSKKMTDRMGGNNVTVSSKILKIDNVLNLIYVKGAICQVVKTNLLELEML</sequence>
<evidence type="ECO:0000313" key="2">
    <source>
        <dbReference type="EMBL" id="KAF0445471.1"/>
    </source>
</evidence>
<evidence type="ECO:0000313" key="3">
    <source>
        <dbReference type="Proteomes" id="UP000439903"/>
    </source>
</evidence>
<keyword evidence="3" id="KW-1185">Reference proteome</keyword>
<name>A0A8H3XBP7_GIGMA</name>
<proteinExistence type="predicted"/>
<dbReference type="GO" id="GO:0005762">
    <property type="term" value="C:mitochondrial large ribosomal subunit"/>
    <property type="evidence" value="ECO:0007669"/>
    <property type="project" value="TreeGrafter"/>
</dbReference>